<comment type="caution">
    <text evidence="2">The sequence shown here is derived from an EMBL/GenBank/DDBJ whole genome shotgun (WGS) entry which is preliminary data.</text>
</comment>
<evidence type="ECO:0000313" key="3">
    <source>
        <dbReference type="Proteomes" id="UP001230268"/>
    </source>
</evidence>
<feature type="chain" id="PRO_5042135477" evidence="1">
    <location>
        <begin position="21"/>
        <end position="283"/>
    </location>
</feature>
<keyword evidence="1" id="KW-0732">Signal</keyword>
<sequence>MASSLTKFAIALFAIPILFGMELTVGMNPVVNEYVTDGEKLTAVVVDLQELRQDERYLSVRLPFGSGYQFFIVPFTGHVISGIISGNSEVYMCDSSRGESVNVIEVFYHEEEAFLEACIGEERLRFGQVGEVFVRLTPTEYHYRLTRMGRSYTLDVSETEDTEEVDVVTQNLFERDTLVYKPRYGTKVDKLVDGEITVWKDCSGDDVITEVMATSFSDEEKVLFLTIDNHQETKVQCYIGEGDGYYPMSFEEYFRCVLYGEDFFQTILQTKKEEMLEGAAFLG</sequence>
<protein>
    <submittedName>
        <fullName evidence="2">Uncharacterized protein</fullName>
    </submittedName>
</protein>
<gene>
    <name evidence="2" type="ORF">BgAZ_200830</name>
</gene>
<dbReference type="Proteomes" id="UP001230268">
    <property type="component" value="Unassembled WGS sequence"/>
</dbReference>
<dbReference type="AlphaFoldDB" id="A0AAD8PE39"/>
<dbReference type="Pfam" id="PF04385">
    <property type="entry name" value="FAINT"/>
    <property type="match status" value="1"/>
</dbReference>
<reference evidence="2" key="1">
    <citation type="submission" date="2023-08" db="EMBL/GenBank/DDBJ databases">
        <title>Draft sequence of the Babesia gibsoni genome.</title>
        <authorList>
            <person name="Yamagishi J.Y."/>
            <person name="Xuan X.X."/>
        </authorList>
    </citation>
    <scope>NUCLEOTIDE SEQUENCE</scope>
    <source>
        <strain evidence="2">Azabu</strain>
    </source>
</reference>
<accession>A0AAD8PE39</accession>
<feature type="signal peptide" evidence="1">
    <location>
        <begin position="1"/>
        <end position="20"/>
    </location>
</feature>
<organism evidence="2 3">
    <name type="scientific">Babesia gibsoni</name>
    <dbReference type="NCBI Taxonomy" id="33632"/>
    <lineage>
        <taxon>Eukaryota</taxon>
        <taxon>Sar</taxon>
        <taxon>Alveolata</taxon>
        <taxon>Apicomplexa</taxon>
        <taxon>Aconoidasida</taxon>
        <taxon>Piroplasmida</taxon>
        <taxon>Babesiidae</taxon>
        <taxon>Babesia</taxon>
    </lineage>
</organism>
<name>A0AAD8PE39_BABGI</name>
<evidence type="ECO:0000256" key="1">
    <source>
        <dbReference type="SAM" id="SignalP"/>
    </source>
</evidence>
<proteinExistence type="predicted"/>
<dbReference type="InterPro" id="IPR007480">
    <property type="entry name" value="DUF529"/>
</dbReference>
<evidence type="ECO:0000313" key="2">
    <source>
        <dbReference type="EMBL" id="KAK1443207.1"/>
    </source>
</evidence>
<keyword evidence="3" id="KW-1185">Reference proteome</keyword>
<dbReference type="EMBL" id="JAVEPI010000002">
    <property type="protein sequence ID" value="KAK1443207.1"/>
    <property type="molecule type" value="Genomic_DNA"/>
</dbReference>